<feature type="transmembrane region" description="Helical" evidence="1">
    <location>
        <begin position="56"/>
        <end position="79"/>
    </location>
</feature>
<evidence type="ECO:0008006" key="4">
    <source>
        <dbReference type="Google" id="ProtNLM"/>
    </source>
</evidence>
<accession>A0A0G0P0Z8</accession>
<dbReference type="STRING" id="1618572.UT17_C0004G0122"/>
<dbReference type="AlphaFoldDB" id="A0A0G0P0Z8"/>
<dbReference type="EMBL" id="LBVU01000004">
    <property type="protein sequence ID" value="KKQ91774.1"/>
    <property type="molecule type" value="Genomic_DNA"/>
</dbReference>
<name>A0A0G0P0Z8_9BACT</name>
<dbReference type="Pfam" id="PF13196">
    <property type="entry name" value="DUF4012"/>
    <property type="match status" value="1"/>
</dbReference>
<sequence length="675" mass="74758">MINIMQNDGGGLPKINLDEKLPIQTGESSILVPKIEVLQENVSPQPQVKSGKTKKVWLMVLIFFSVFLIYNLVVCFLIYQKGVKLATSLNQLSVAAQSKDLAKIKVGLDQTNINLGNFRTAYKFIFWAKILPFVGPYVKDGDHAATAAKAGIEAGQIVVTTIEPYSDLLGLQGGVSPILGAKTGEQTTQDRIDFIIKTIPDLLPKIDSISAKAKTINDEISQIVPNRYPEVYKGKKIRSQIKTIQGLVEEVSGFIVNGKPMLENAPYILGMDSPRTYMILFQNDKEIRPTGGFMTAYAMMKVDKAKFEPVSSNDIYNLDAQYKPSIRAPEPIIKYIKGPYILSQNLRLRDMNWSPDFGVSMQTFSSAISKLGLGNIDGIIAVDTQLLTNLLDAIGPIGVPGFGNFSTKIDPECSCPQVIHELESFADIEGPIIWDPLTGKIILRPPNSDNRKRIIGPLMNSILANAFGQPKEKLPALFEAGFKSLIEKHVLFYIFDPKVETAVSDFGLGGTIRNYDGDYLHVNDANLGGRKSNLYATEDVNQDIKIGSDGTVTKTLTITYKNPMKQDGWLNSVLPTWVRVYVPQGSTLITSEGLDAKTDPYDDLGKTVFAGFFQLRPEGVSKITFEYKLPFKVSKNYKLLIQKQPGTDGFLYLIKLGKHSEEFYLKTDKELKIGL</sequence>
<comment type="caution">
    <text evidence="2">The sequence shown here is derived from an EMBL/GenBank/DDBJ whole genome shotgun (WGS) entry which is preliminary data.</text>
</comment>
<proteinExistence type="predicted"/>
<organism evidence="2 3">
    <name type="scientific">Candidatus Woesebacteria bacterium GW2011_GWB1_39_10</name>
    <dbReference type="NCBI Taxonomy" id="1618572"/>
    <lineage>
        <taxon>Bacteria</taxon>
        <taxon>Candidatus Woeseibacteriota</taxon>
    </lineage>
</organism>
<evidence type="ECO:0000313" key="3">
    <source>
        <dbReference type="Proteomes" id="UP000034774"/>
    </source>
</evidence>
<gene>
    <name evidence="2" type="ORF">UT17_C0004G0122</name>
</gene>
<keyword evidence="1" id="KW-0812">Transmembrane</keyword>
<keyword evidence="1" id="KW-1133">Transmembrane helix</keyword>
<dbReference type="InterPro" id="IPR025101">
    <property type="entry name" value="DUF4012"/>
</dbReference>
<dbReference type="Proteomes" id="UP000034774">
    <property type="component" value="Unassembled WGS sequence"/>
</dbReference>
<evidence type="ECO:0000313" key="2">
    <source>
        <dbReference type="EMBL" id="KKQ91774.1"/>
    </source>
</evidence>
<keyword evidence="1" id="KW-0472">Membrane</keyword>
<evidence type="ECO:0000256" key="1">
    <source>
        <dbReference type="SAM" id="Phobius"/>
    </source>
</evidence>
<reference evidence="2 3" key="1">
    <citation type="journal article" date="2015" name="Nature">
        <title>rRNA introns, odd ribosomes, and small enigmatic genomes across a large radiation of phyla.</title>
        <authorList>
            <person name="Brown C.T."/>
            <person name="Hug L.A."/>
            <person name="Thomas B.C."/>
            <person name="Sharon I."/>
            <person name="Castelle C.J."/>
            <person name="Singh A."/>
            <person name="Wilkins M.J."/>
            <person name="Williams K.H."/>
            <person name="Banfield J.F."/>
        </authorList>
    </citation>
    <scope>NUCLEOTIDE SEQUENCE [LARGE SCALE GENOMIC DNA]</scope>
</reference>
<protein>
    <recommendedName>
        <fullName evidence="4">DUF4012 domain-containing protein</fullName>
    </recommendedName>
</protein>